<protein>
    <submittedName>
        <fullName evidence="1">Uncharacterized protein</fullName>
    </submittedName>
</protein>
<reference evidence="1 2" key="1">
    <citation type="journal article" date="2015" name="PLoS ONE">
        <title>Lysis to Kill: Evaluation of the Lytic Abilities, and Genomics of Nine Bacteriophages Infective for Gordonia spp. and Their Potential Use in Activated Sludge Foam Biocontrol.</title>
        <authorList>
            <person name="Dyson Z.A."/>
            <person name="Tucci J."/>
            <person name="Seviour R.J."/>
            <person name="Petrovski S."/>
        </authorList>
    </citation>
    <scope>NUCLEOTIDE SEQUENCE [LARGE SCALE GENOMIC DNA]</scope>
</reference>
<dbReference type="GeneID" id="26516046"/>
<evidence type="ECO:0000313" key="1">
    <source>
        <dbReference type="EMBL" id="AKJ72431.1"/>
    </source>
</evidence>
<evidence type="ECO:0000313" key="2">
    <source>
        <dbReference type="Proteomes" id="UP000204476"/>
    </source>
</evidence>
<dbReference type="KEGG" id="vg:26516046"/>
<dbReference type="EMBL" id="KR053201">
    <property type="protein sequence ID" value="AKJ72431.1"/>
    <property type="molecule type" value="Genomic_DNA"/>
</dbReference>
<name>A0A0K0N710_9CAUD</name>
<organism evidence="1 2">
    <name type="scientific">Gordonia phage GTE8</name>
    <dbReference type="NCBI Taxonomy" id="1647475"/>
    <lineage>
        <taxon>Viruses</taxon>
        <taxon>Duplodnaviria</taxon>
        <taxon>Heunggongvirae</taxon>
        <taxon>Uroviricota</taxon>
        <taxon>Caudoviricetes</taxon>
        <taxon>Zierdtviridae</taxon>
        <taxon>Emilbogenvirinae</taxon>
        <taxon>Foxborovirus</taxon>
        <taxon>Foxborovirus GTE8</taxon>
    </lineage>
</organism>
<gene>
    <name evidence="1" type="ORF">GTE8_88</name>
</gene>
<accession>A0A0K0N710</accession>
<keyword evidence="2" id="KW-1185">Reference proteome</keyword>
<sequence length="90" mass="10281">MTGETIATLDELLDGLPEIYAPVVRAVWRHREGVRDIAELGEAFDTLFRVMTDLRQLDEHDAADLPDHPANWKLCSAAWASVYWSERREA</sequence>
<dbReference type="RefSeq" id="YP_009187150.1">
    <property type="nucleotide sequence ID" value="NC_028653.1"/>
</dbReference>
<proteinExistence type="predicted"/>
<dbReference type="Proteomes" id="UP000204476">
    <property type="component" value="Genome"/>
</dbReference>